<keyword evidence="4" id="KW-0378">Hydrolase</keyword>
<name>A0A6S6UCF8_9GAMM</name>
<sequence>MERYNLPSGGIEVVMNEAEAGGAIAATASPTMSSEWQHRLPKAQKIKPFRYMAIRSVVFVGIFAIVGNIPVHSKITDPEQVDGVEHLVLDELQDDTEEQLAINKINEQAYTQELALPVASAIETYAGHAVEPLPSARDGEWELHQIVRGETLDDILKPLKVSTTAEELMADEAIKEELTRLKTGKKILVQVNGKKIEQLIYATGKRKAYIVSLQNDKYIGKWDSELFEEQHNRIAFTIRNPYHYEATKAGLPKPISRQLVKIFKNQVNFRSIQIGDQVSTIFEDYHYQSERIYTGKVLAAEFNHRKNIYQRVRFVRNKDRTMYLEPDGDLALKEVAFARYPLKGGRLSSGFGFRHHPILRKRRMHSGIDLAAPRGTPIYATGDGRVRFVGRKGAYGKTIELSHSGGIMTRYGHMSKYKPKLGRGAKVKRGDVIGYVGSTGRSSGNHVHYEFRIHGKAVNPKTVSLPTKGILTAKEMKSFKRLAKNMRYQLIKLRDTAAIDRNVRRQFGG</sequence>
<keyword evidence="2" id="KW-0645">Protease</keyword>
<dbReference type="GO" id="GO:0006508">
    <property type="term" value="P:proteolysis"/>
    <property type="evidence" value="ECO:0007669"/>
    <property type="project" value="UniProtKB-KW"/>
</dbReference>
<evidence type="ECO:0000256" key="6">
    <source>
        <dbReference type="ARBA" id="ARBA00023049"/>
    </source>
</evidence>
<comment type="cofactor">
    <cofactor evidence="1">
        <name>Zn(2+)</name>
        <dbReference type="ChEBI" id="CHEBI:29105"/>
    </cofactor>
</comment>
<evidence type="ECO:0000256" key="5">
    <source>
        <dbReference type="ARBA" id="ARBA00022833"/>
    </source>
</evidence>
<evidence type="ECO:0000313" key="8">
    <source>
        <dbReference type="EMBL" id="CAA6827050.1"/>
    </source>
</evidence>
<dbReference type="Gene3D" id="2.70.70.10">
    <property type="entry name" value="Glucose Permease (Domain IIA)"/>
    <property type="match status" value="1"/>
</dbReference>
<organism evidence="8">
    <name type="scientific">uncultured Thiotrichaceae bacterium</name>
    <dbReference type="NCBI Taxonomy" id="298394"/>
    <lineage>
        <taxon>Bacteria</taxon>
        <taxon>Pseudomonadati</taxon>
        <taxon>Pseudomonadota</taxon>
        <taxon>Gammaproteobacteria</taxon>
        <taxon>Thiotrichales</taxon>
        <taxon>Thiotrichaceae</taxon>
        <taxon>environmental samples</taxon>
    </lineage>
</organism>
<evidence type="ECO:0000256" key="3">
    <source>
        <dbReference type="ARBA" id="ARBA00022723"/>
    </source>
</evidence>
<dbReference type="GO" id="GO:0046872">
    <property type="term" value="F:metal ion binding"/>
    <property type="evidence" value="ECO:0007669"/>
    <property type="project" value="UniProtKB-KW"/>
</dbReference>
<evidence type="ECO:0000256" key="1">
    <source>
        <dbReference type="ARBA" id="ARBA00001947"/>
    </source>
</evidence>
<protein>
    <recommendedName>
        <fullName evidence="7">M23ase beta-sheet core domain-containing protein</fullName>
    </recommendedName>
</protein>
<dbReference type="Gene3D" id="3.10.450.350">
    <property type="match status" value="2"/>
</dbReference>
<dbReference type="CDD" id="cd12797">
    <property type="entry name" value="M23_peptidase"/>
    <property type="match status" value="1"/>
</dbReference>
<gene>
    <name evidence="8" type="ORF">HELGO_WM27040</name>
</gene>
<evidence type="ECO:0000256" key="4">
    <source>
        <dbReference type="ARBA" id="ARBA00022801"/>
    </source>
</evidence>
<dbReference type="InterPro" id="IPR050570">
    <property type="entry name" value="Cell_wall_metabolism_enzyme"/>
</dbReference>
<dbReference type="PANTHER" id="PTHR21666:SF288">
    <property type="entry name" value="CELL DIVISION PROTEIN YTFB"/>
    <property type="match status" value="1"/>
</dbReference>
<keyword evidence="5" id="KW-0862">Zinc</keyword>
<evidence type="ECO:0000256" key="2">
    <source>
        <dbReference type="ARBA" id="ARBA00022670"/>
    </source>
</evidence>
<accession>A0A6S6UCF8</accession>
<dbReference type="PANTHER" id="PTHR21666">
    <property type="entry name" value="PEPTIDASE-RELATED"/>
    <property type="match status" value="1"/>
</dbReference>
<dbReference type="InterPro" id="IPR016047">
    <property type="entry name" value="M23ase_b-sheet_dom"/>
</dbReference>
<dbReference type="AlphaFoldDB" id="A0A6S6UCF8"/>
<dbReference type="Pfam" id="PF01551">
    <property type="entry name" value="Peptidase_M23"/>
    <property type="match status" value="1"/>
</dbReference>
<reference evidence="8" key="1">
    <citation type="submission" date="2020-01" db="EMBL/GenBank/DDBJ databases">
        <authorList>
            <person name="Meier V. D."/>
            <person name="Meier V D."/>
        </authorList>
    </citation>
    <scope>NUCLEOTIDE SEQUENCE</scope>
    <source>
        <strain evidence="8">HLG_WM_MAG_08</strain>
    </source>
</reference>
<dbReference type="SUPFAM" id="SSF51261">
    <property type="entry name" value="Duplicated hybrid motif"/>
    <property type="match status" value="1"/>
</dbReference>
<dbReference type="GO" id="GO:0004222">
    <property type="term" value="F:metalloendopeptidase activity"/>
    <property type="evidence" value="ECO:0007669"/>
    <property type="project" value="TreeGrafter"/>
</dbReference>
<dbReference type="EMBL" id="CACVAV010000438">
    <property type="protein sequence ID" value="CAA6827050.1"/>
    <property type="molecule type" value="Genomic_DNA"/>
</dbReference>
<keyword evidence="3" id="KW-0479">Metal-binding</keyword>
<feature type="domain" description="M23ase beta-sheet core" evidence="7">
    <location>
        <begin position="363"/>
        <end position="460"/>
    </location>
</feature>
<evidence type="ECO:0000259" key="7">
    <source>
        <dbReference type="Pfam" id="PF01551"/>
    </source>
</evidence>
<keyword evidence="6" id="KW-0482">Metalloprotease</keyword>
<proteinExistence type="predicted"/>
<dbReference type="InterPro" id="IPR011055">
    <property type="entry name" value="Dup_hybrid_motif"/>
</dbReference>